<accession>A0A6A8NGU8</accession>
<reference evidence="2" key="1">
    <citation type="submission" date="2019-10" db="EMBL/GenBank/DDBJ databases">
        <title>Identification of the same linezolid-resistant Tn6246::fexB-poxtA-carrying Enterococcus faecium strain colonizing a hospitalized patient and bovines in different continents.</title>
        <authorList>
            <person name="Tedim A.P."/>
            <person name="Freitas A.R."/>
            <person name="Novais C."/>
            <person name="Duarte B."/>
            <person name="Elghaieb H."/>
            <person name="Abbassi M.S."/>
            <person name="Peixe L."/>
        </authorList>
    </citation>
    <scope>NUCLEOTIDE SEQUENCE</scope>
    <source>
        <strain evidence="2">2FEZ</strain>
    </source>
</reference>
<gene>
    <name evidence="2" type="ORF">GKZ95_04025</name>
</gene>
<evidence type="ECO:0000313" key="2">
    <source>
        <dbReference type="EMBL" id="MTD35048.1"/>
    </source>
</evidence>
<feature type="transmembrane region" description="Helical" evidence="1">
    <location>
        <begin position="6"/>
        <end position="25"/>
    </location>
</feature>
<keyword evidence="1" id="KW-0472">Membrane</keyword>
<evidence type="ECO:0000256" key="1">
    <source>
        <dbReference type="SAM" id="Phobius"/>
    </source>
</evidence>
<keyword evidence="1" id="KW-0812">Transmembrane</keyword>
<protein>
    <submittedName>
        <fullName evidence="2">Uncharacterized protein</fullName>
    </submittedName>
</protein>
<proteinExistence type="predicted"/>
<dbReference type="EMBL" id="WLYP01000002">
    <property type="protein sequence ID" value="MTD35048.1"/>
    <property type="molecule type" value="Genomic_DNA"/>
</dbReference>
<dbReference type="RefSeq" id="WP_154731721.1">
    <property type="nucleotide sequence ID" value="NZ_JACYYY010000002.1"/>
</dbReference>
<organism evidence="2">
    <name type="scientific">Enterococcus faecium</name>
    <name type="common">Streptococcus faecium</name>
    <dbReference type="NCBI Taxonomy" id="1352"/>
    <lineage>
        <taxon>Bacteria</taxon>
        <taxon>Bacillati</taxon>
        <taxon>Bacillota</taxon>
        <taxon>Bacilli</taxon>
        <taxon>Lactobacillales</taxon>
        <taxon>Enterococcaceae</taxon>
        <taxon>Enterococcus</taxon>
    </lineage>
</organism>
<name>A0A6A8NGU8_ENTFC</name>
<sequence>MTFIVLGFVAVVGIIFVSIIIGKSVDEKEHDFIGKDEIKNQEEKA</sequence>
<comment type="caution">
    <text evidence="2">The sequence shown here is derived from an EMBL/GenBank/DDBJ whole genome shotgun (WGS) entry which is preliminary data.</text>
</comment>
<dbReference type="AlphaFoldDB" id="A0A6A8NGU8"/>
<keyword evidence="1" id="KW-1133">Transmembrane helix</keyword>